<name>A0A7Y0DUI5_9GAMM</name>
<dbReference type="AlphaFoldDB" id="A0A7Y0DUI5"/>
<sequence length="73" mass="7926">MGKNQWITKQGDQWAVKGEGNTKATTLHDTQKEAIAAGRETAINQKSELIIQGADGKIREKNSYGNDDSPPKG</sequence>
<keyword evidence="3" id="KW-1185">Reference proteome</keyword>
<reference evidence="2" key="1">
    <citation type="submission" date="2020-04" db="EMBL/GenBank/DDBJ databases">
        <title>Genome Sequencing for Pseudoaltermonas arctica.</title>
        <authorList>
            <person name="Elkins N.S."/>
        </authorList>
    </citation>
    <scope>NUCLEOTIDE SEQUENCE [LARGE SCALE GENOMIC DNA]</scope>
    <source>
        <strain evidence="2">NEC-BIFX-2020_0012</strain>
    </source>
</reference>
<comment type="caution">
    <text evidence="2">The sequence shown here is derived from an EMBL/GenBank/DDBJ whole genome shotgun (WGS) entry which is preliminary data.</text>
</comment>
<dbReference type="RefSeq" id="WP_169019993.1">
    <property type="nucleotide sequence ID" value="NZ_JABBMT010000011.1"/>
</dbReference>
<evidence type="ECO:0000313" key="3">
    <source>
        <dbReference type="Proteomes" id="UP000570493"/>
    </source>
</evidence>
<feature type="compositionally biased region" description="Polar residues" evidence="1">
    <location>
        <begin position="1"/>
        <end position="11"/>
    </location>
</feature>
<protein>
    <submittedName>
        <fullName evidence="2">DUF2188 domain-containing protein</fullName>
    </submittedName>
</protein>
<dbReference type="Proteomes" id="UP000570493">
    <property type="component" value="Unassembled WGS sequence"/>
</dbReference>
<dbReference type="Pfam" id="PF09954">
    <property type="entry name" value="DUF2188"/>
    <property type="match status" value="1"/>
</dbReference>
<organism evidence="2 3">
    <name type="scientific">Pseudoalteromonas arctica</name>
    <dbReference type="NCBI Taxonomy" id="394751"/>
    <lineage>
        <taxon>Bacteria</taxon>
        <taxon>Pseudomonadati</taxon>
        <taxon>Pseudomonadota</taxon>
        <taxon>Gammaproteobacteria</taxon>
        <taxon>Alteromonadales</taxon>
        <taxon>Pseudoalteromonadaceae</taxon>
        <taxon>Pseudoalteromonas</taxon>
    </lineage>
</organism>
<proteinExistence type="predicted"/>
<gene>
    <name evidence="2" type="ORF">HHO47_09005</name>
</gene>
<accession>A0A7Y0DUI5</accession>
<feature type="region of interest" description="Disordered" evidence="1">
    <location>
        <begin position="54"/>
        <end position="73"/>
    </location>
</feature>
<feature type="region of interest" description="Disordered" evidence="1">
    <location>
        <begin position="1"/>
        <end position="29"/>
    </location>
</feature>
<dbReference type="InterPro" id="IPR018691">
    <property type="entry name" value="DUF2188"/>
</dbReference>
<evidence type="ECO:0000256" key="1">
    <source>
        <dbReference type="SAM" id="MobiDB-lite"/>
    </source>
</evidence>
<dbReference type="EMBL" id="JABBMT010000011">
    <property type="protein sequence ID" value="NMM40951.1"/>
    <property type="molecule type" value="Genomic_DNA"/>
</dbReference>
<evidence type="ECO:0000313" key="2">
    <source>
        <dbReference type="EMBL" id="NMM40951.1"/>
    </source>
</evidence>